<evidence type="ECO:0000259" key="2">
    <source>
        <dbReference type="Pfam" id="PF13568"/>
    </source>
</evidence>
<keyword evidence="4" id="KW-1185">Reference proteome</keyword>
<feature type="chain" id="PRO_5019271765" evidence="1">
    <location>
        <begin position="20"/>
        <end position="210"/>
    </location>
</feature>
<dbReference type="Proteomes" id="UP000286246">
    <property type="component" value="Unassembled WGS sequence"/>
</dbReference>
<dbReference type="EMBL" id="RAPY01000008">
    <property type="protein sequence ID" value="RKE42688.1"/>
    <property type="molecule type" value="Genomic_DNA"/>
</dbReference>
<evidence type="ECO:0000313" key="3">
    <source>
        <dbReference type="EMBL" id="RKE42688.1"/>
    </source>
</evidence>
<organism evidence="3 4">
    <name type="scientific">Sphingobacterium detergens</name>
    <dbReference type="NCBI Taxonomy" id="1145106"/>
    <lineage>
        <taxon>Bacteria</taxon>
        <taxon>Pseudomonadati</taxon>
        <taxon>Bacteroidota</taxon>
        <taxon>Sphingobacteriia</taxon>
        <taxon>Sphingobacteriales</taxon>
        <taxon>Sphingobacteriaceae</taxon>
        <taxon>Sphingobacterium</taxon>
    </lineage>
</organism>
<evidence type="ECO:0000256" key="1">
    <source>
        <dbReference type="SAM" id="SignalP"/>
    </source>
</evidence>
<dbReference type="RefSeq" id="WP_120262148.1">
    <property type="nucleotide sequence ID" value="NZ_RAPY01000008.1"/>
</dbReference>
<protein>
    <submittedName>
        <fullName evidence="3">Outer membrane protein with beta-barrel domain</fullName>
    </submittedName>
</protein>
<reference evidence="3 4" key="1">
    <citation type="submission" date="2018-09" db="EMBL/GenBank/DDBJ databases">
        <title>Genomic Encyclopedia of Type Strains, Phase III (KMG-III): the genomes of soil and plant-associated and newly described type strains.</title>
        <authorList>
            <person name="Whitman W."/>
        </authorList>
    </citation>
    <scope>NUCLEOTIDE SEQUENCE [LARGE SCALE GENOMIC DNA]</scope>
    <source>
        <strain evidence="3 4">CECT 7938</strain>
    </source>
</reference>
<sequence>MKKLLLSAAILFGSLGAFAQGGLGYGLRAGVNIPKYSMENGSSESNTGFFVTGYLDAPVSPYFSIQPGLSLQNKGGKWSETNNNNSIAVKQSIMSLDIPVNLVAKLPTGGSGNFFIGAGPYVGFALSGKNKFEGNLGDSGLKTEEDVKFGSGDGDELKRTDFGVNFLAGYQLTNGFQINAGYGLGLTNLAPNSNFTTKNRVWSIGIGFGL</sequence>
<dbReference type="Pfam" id="PF13568">
    <property type="entry name" value="OMP_b-brl_2"/>
    <property type="match status" value="1"/>
</dbReference>
<dbReference type="AlphaFoldDB" id="A0A420ADT6"/>
<proteinExistence type="predicted"/>
<evidence type="ECO:0000313" key="4">
    <source>
        <dbReference type="Proteomes" id="UP000286246"/>
    </source>
</evidence>
<gene>
    <name evidence="3" type="ORF">DFQ12_5605</name>
</gene>
<comment type="caution">
    <text evidence="3">The sequence shown here is derived from an EMBL/GenBank/DDBJ whole genome shotgun (WGS) entry which is preliminary data.</text>
</comment>
<name>A0A420ADT6_SPHD1</name>
<dbReference type="OrthoDB" id="1150878at2"/>
<feature type="signal peptide" evidence="1">
    <location>
        <begin position="1"/>
        <end position="19"/>
    </location>
</feature>
<feature type="domain" description="Outer membrane protein beta-barrel" evidence="2">
    <location>
        <begin position="18"/>
        <end position="189"/>
    </location>
</feature>
<dbReference type="InterPro" id="IPR025665">
    <property type="entry name" value="Beta-barrel_OMP_2"/>
</dbReference>
<keyword evidence="1" id="KW-0732">Signal</keyword>
<accession>A0A420ADT6</accession>